<feature type="domain" description="VWFA" evidence="2">
    <location>
        <begin position="88"/>
        <end position="223"/>
    </location>
</feature>
<evidence type="ECO:0000256" key="1">
    <source>
        <dbReference type="SAM" id="SignalP"/>
    </source>
</evidence>
<dbReference type="PROSITE" id="PS50234">
    <property type="entry name" value="VWFA"/>
    <property type="match status" value="1"/>
</dbReference>
<gene>
    <name evidence="3" type="ORF">CVLEPA_LOCUS12252</name>
</gene>
<dbReference type="EMBL" id="CAWYQH010000090">
    <property type="protein sequence ID" value="CAK8682031.1"/>
    <property type="molecule type" value="Genomic_DNA"/>
</dbReference>
<name>A0ABP0FQU5_CLALP</name>
<feature type="signal peptide" evidence="1">
    <location>
        <begin position="1"/>
        <end position="16"/>
    </location>
</feature>
<dbReference type="InterPro" id="IPR051266">
    <property type="entry name" value="CLCR"/>
</dbReference>
<dbReference type="InterPro" id="IPR002035">
    <property type="entry name" value="VWF_A"/>
</dbReference>
<evidence type="ECO:0000313" key="3">
    <source>
        <dbReference type="EMBL" id="CAK8682031.1"/>
    </source>
</evidence>
<dbReference type="Pfam" id="PF08434">
    <property type="entry name" value="CLCA"/>
    <property type="match status" value="1"/>
</dbReference>
<reference evidence="3 4" key="1">
    <citation type="submission" date="2024-02" db="EMBL/GenBank/DDBJ databases">
        <authorList>
            <person name="Daric V."/>
            <person name="Darras S."/>
        </authorList>
    </citation>
    <scope>NUCLEOTIDE SEQUENCE [LARGE SCALE GENOMIC DNA]</scope>
</reference>
<dbReference type="PANTHER" id="PTHR10579">
    <property type="entry name" value="CALCIUM-ACTIVATED CHLORIDE CHANNEL REGULATOR"/>
    <property type="match status" value="1"/>
</dbReference>
<dbReference type="Proteomes" id="UP001642483">
    <property type="component" value="Unassembled WGS sequence"/>
</dbReference>
<dbReference type="SUPFAM" id="SSF53300">
    <property type="entry name" value="vWA-like"/>
    <property type="match status" value="1"/>
</dbReference>
<accession>A0ABP0FQU5</accession>
<proteinExistence type="predicted"/>
<keyword evidence="4" id="KW-1185">Reference proteome</keyword>
<organism evidence="3 4">
    <name type="scientific">Clavelina lepadiformis</name>
    <name type="common">Light-bulb sea squirt</name>
    <name type="synonym">Ascidia lepadiformis</name>
    <dbReference type="NCBI Taxonomy" id="159417"/>
    <lineage>
        <taxon>Eukaryota</taxon>
        <taxon>Metazoa</taxon>
        <taxon>Chordata</taxon>
        <taxon>Tunicata</taxon>
        <taxon>Ascidiacea</taxon>
        <taxon>Aplousobranchia</taxon>
        <taxon>Clavelinidae</taxon>
        <taxon>Clavelina</taxon>
    </lineage>
</organism>
<dbReference type="PANTHER" id="PTHR10579:SF172">
    <property type="entry name" value="CALCIUM-ACTIVATED CHLORIDE CHANNEL REGULATOR 4 PRECURSOR-RELATED"/>
    <property type="match status" value="1"/>
</dbReference>
<keyword evidence="1" id="KW-0732">Signal</keyword>
<dbReference type="InterPro" id="IPR036465">
    <property type="entry name" value="vWFA_dom_sf"/>
</dbReference>
<dbReference type="InterPro" id="IPR013642">
    <property type="entry name" value="CLCA_N"/>
</dbReference>
<sequence>MKVLSLWFSFCLLTSFDDVIVSSLTVTISNNGYHGLLIAINFEVPESSQLIDAIKEVWTNASKPLYTATKQRAYFDQITILVPKFWIEKIYQTAGRETYDAARLDQMRQAVSIFIAQFLPIGDRVALIEFDSCAQKLTNLCTIKDETSRENLLNKLPTAAGGGTCIGCGLKTSLKILEEDGEDPTGGNIVVFTDGEESEYPFVNAVADQVLQAVEPLPEPLLQ</sequence>
<evidence type="ECO:0000313" key="4">
    <source>
        <dbReference type="Proteomes" id="UP001642483"/>
    </source>
</evidence>
<dbReference type="Gene3D" id="3.40.50.410">
    <property type="entry name" value="von Willebrand factor, type A domain"/>
    <property type="match status" value="1"/>
</dbReference>
<protein>
    <recommendedName>
        <fullName evidence="2">VWFA domain-containing protein</fullName>
    </recommendedName>
</protein>
<evidence type="ECO:0000259" key="2">
    <source>
        <dbReference type="PROSITE" id="PS50234"/>
    </source>
</evidence>
<comment type="caution">
    <text evidence="3">The sequence shown here is derived from an EMBL/GenBank/DDBJ whole genome shotgun (WGS) entry which is preliminary data.</text>
</comment>
<feature type="chain" id="PRO_5045903419" description="VWFA domain-containing protein" evidence="1">
    <location>
        <begin position="17"/>
        <end position="223"/>
    </location>
</feature>
<dbReference type="CDD" id="cd00198">
    <property type="entry name" value="vWFA"/>
    <property type="match status" value="1"/>
</dbReference>